<dbReference type="EMBL" id="KB469310">
    <property type="protein sequence ID" value="EPQ51673.1"/>
    <property type="molecule type" value="Genomic_DNA"/>
</dbReference>
<dbReference type="HOGENOM" id="CLU_112554_1_1_1"/>
<dbReference type="eggNOG" id="ENOG502ST3C">
    <property type="taxonomic scope" value="Eukaryota"/>
</dbReference>
<evidence type="ECO:0000313" key="1">
    <source>
        <dbReference type="EMBL" id="EPQ51673.1"/>
    </source>
</evidence>
<organism evidence="1 2">
    <name type="scientific">Gloeophyllum trabeum (strain ATCC 11539 / FP-39264 / Madison 617)</name>
    <name type="common">Brown rot fungus</name>
    <dbReference type="NCBI Taxonomy" id="670483"/>
    <lineage>
        <taxon>Eukaryota</taxon>
        <taxon>Fungi</taxon>
        <taxon>Dikarya</taxon>
        <taxon>Basidiomycota</taxon>
        <taxon>Agaricomycotina</taxon>
        <taxon>Agaricomycetes</taxon>
        <taxon>Gloeophyllales</taxon>
        <taxon>Gloeophyllaceae</taxon>
        <taxon>Gloeophyllum</taxon>
    </lineage>
</organism>
<protein>
    <submittedName>
        <fullName evidence="1">Uncharacterized protein</fullName>
    </submittedName>
</protein>
<evidence type="ECO:0000313" key="2">
    <source>
        <dbReference type="Proteomes" id="UP000030669"/>
    </source>
</evidence>
<dbReference type="KEGG" id="gtr:GLOTRDRAFT_112444"/>
<name>S7PVX9_GLOTA</name>
<sequence length="175" mass="18978">MLPSQQMGYGLGNAGGALYSAQPNYSQNLNGFYPQQFLSQPFPESSLQGTDPNSPELFKQNMHIAQELLARISENARSALMSIENAYHPGTSLAQTAAYVTVLKQQIQALVTLMRQSGVGALPLLTPAMGVMPPEEQLLADATKGIQFLYEKNKRIQDSAGIVASLLGANEHTRR</sequence>
<dbReference type="RefSeq" id="XP_007870113.1">
    <property type="nucleotide sequence ID" value="XM_007871922.1"/>
</dbReference>
<keyword evidence="2" id="KW-1185">Reference proteome</keyword>
<accession>S7PVX9</accession>
<dbReference type="OMA" id="AGIQNAY"/>
<dbReference type="Proteomes" id="UP000030669">
    <property type="component" value="Unassembled WGS sequence"/>
</dbReference>
<dbReference type="OrthoDB" id="3203574at2759"/>
<dbReference type="AlphaFoldDB" id="S7PVX9"/>
<proteinExistence type="predicted"/>
<dbReference type="GeneID" id="19299548"/>
<reference evidence="1 2" key="1">
    <citation type="journal article" date="2012" name="Science">
        <title>The Paleozoic origin of enzymatic lignin decomposition reconstructed from 31 fungal genomes.</title>
        <authorList>
            <person name="Floudas D."/>
            <person name="Binder M."/>
            <person name="Riley R."/>
            <person name="Barry K."/>
            <person name="Blanchette R.A."/>
            <person name="Henrissat B."/>
            <person name="Martinez A.T."/>
            <person name="Otillar R."/>
            <person name="Spatafora J.W."/>
            <person name="Yadav J.S."/>
            <person name="Aerts A."/>
            <person name="Benoit I."/>
            <person name="Boyd A."/>
            <person name="Carlson A."/>
            <person name="Copeland A."/>
            <person name="Coutinho P.M."/>
            <person name="de Vries R.P."/>
            <person name="Ferreira P."/>
            <person name="Findley K."/>
            <person name="Foster B."/>
            <person name="Gaskell J."/>
            <person name="Glotzer D."/>
            <person name="Gorecki P."/>
            <person name="Heitman J."/>
            <person name="Hesse C."/>
            <person name="Hori C."/>
            <person name="Igarashi K."/>
            <person name="Jurgens J.A."/>
            <person name="Kallen N."/>
            <person name="Kersten P."/>
            <person name="Kohler A."/>
            <person name="Kuees U."/>
            <person name="Kumar T.K.A."/>
            <person name="Kuo A."/>
            <person name="LaButti K."/>
            <person name="Larrondo L.F."/>
            <person name="Lindquist E."/>
            <person name="Ling A."/>
            <person name="Lombard V."/>
            <person name="Lucas S."/>
            <person name="Lundell T."/>
            <person name="Martin R."/>
            <person name="McLaughlin D.J."/>
            <person name="Morgenstern I."/>
            <person name="Morin E."/>
            <person name="Murat C."/>
            <person name="Nagy L.G."/>
            <person name="Nolan M."/>
            <person name="Ohm R.A."/>
            <person name="Patyshakuliyeva A."/>
            <person name="Rokas A."/>
            <person name="Ruiz-Duenas F.J."/>
            <person name="Sabat G."/>
            <person name="Salamov A."/>
            <person name="Samejima M."/>
            <person name="Schmutz J."/>
            <person name="Slot J.C."/>
            <person name="St John F."/>
            <person name="Stenlid J."/>
            <person name="Sun H."/>
            <person name="Sun S."/>
            <person name="Syed K."/>
            <person name="Tsang A."/>
            <person name="Wiebenga A."/>
            <person name="Young D."/>
            <person name="Pisabarro A."/>
            <person name="Eastwood D.C."/>
            <person name="Martin F."/>
            <person name="Cullen D."/>
            <person name="Grigoriev I.V."/>
            <person name="Hibbett D.S."/>
        </authorList>
    </citation>
    <scope>NUCLEOTIDE SEQUENCE [LARGE SCALE GENOMIC DNA]</scope>
    <source>
        <strain evidence="1 2">ATCC 11539</strain>
    </source>
</reference>
<gene>
    <name evidence="1" type="ORF">GLOTRDRAFT_112444</name>
</gene>